<name>A0A0F9MZL7_9ZZZZ</name>
<comment type="caution">
    <text evidence="2">The sequence shown here is derived from an EMBL/GenBank/DDBJ whole genome shotgun (WGS) entry which is preliminary data.</text>
</comment>
<feature type="transmembrane region" description="Helical" evidence="1">
    <location>
        <begin position="254"/>
        <end position="272"/>
    </location>
</feature>
<feature type="transmembrane region" description="Helical" evidence="1">
    <location>
        <begin position="220"/>
        <end position="242"/>
    </location>
</feature>
<evidence type="ECO:0000256" key="1">
    <source>
        <dbReference type="SAM" id="Phobius"/>
    </source>
</evidence>
<proteinExistence type="predicted"/>
<sequence length="663" mass="79222">MSVYNPKERWLDIEIENINLLLEKLDPIESKEIEPWVFTPQTLEKVVGPINLKFIRKSLQNIAKMISYNVLMILFKYLFFKWTEEEYTKKTSNIVNKLINLYGDWWEKPILKKWFEKKAILIEELGKDYAGQIIGSIFLYNYFNKPFLYSSSGELPKDSEYIKYYEIVSNLRKEIPGYDELELWKENKLNKFLKINGYYIIGWFILTFSVFFFLEEISKVMDFILLSILFSYYSFVYVIIFLNTYYILRGIPNFWIKVFILTIDLISFFYLINIFFKFNYFYIIIIICWFIAIITFIFSKVNTKLLDKNFSFRSFISFYTISFWYLIWAVIFLITPIAGDPILDMFVFIVTLLGFFIFNQHNEDSVFSPRVWMRLKLIKPLKIYEDMGILNKFVLTVASLNNQKVEEITEQLDISKSIEFNLKKFNIKFKNNIDTIFQLITKYKEEIFYEVIPNCPKDKPCSILEKKREQFDTVISKNIIMRKIDLNSIGLVTKEKLPDKILTCLERAERYFKMFRIYNEDSYGTSVLELTKSLENLFKLLMRDFISSINALNFVGDSRLNRKLPIEILITKGVNSLTLGFFLKFIQETCSYPNNWKIKQELSHFLKKNFPIKPSLVEKLIEVKLIRNIYAHKPAEYISQEQYFKIRELCVQTLNLLRVNLSN</sequence>
<keyword evidence="1" id="KW-0472">Membrane</keyword>
<dbReference type="AlphaFoldDB" id="A0A0F9MZL7"/>
<keyword evidence="1" id="KW-1133">Transmembrane helix</keyword>
<accession>A0A0F9MZL7</accession>
<dbReference type="EMBL" id="LAZR01009095">
    <property type="protein sequence ID" value="KKM74702.1"/>
    <property type="molecule type" value="Genomic_DNA"/>
</dbReference>
<organism evidence="2">
    <name type="scientific">marine sediment metagenome</name>
    <dbReference type="NCBI Taxonomy" id="412755"/>
    <lineage>
        <taxon>unclassified sequences</taxon>
        <taxon>metagenomes</taxon>
        <taxon>ecological metagenomes</taxon>
    </lineage>
</organism>
<reference evidence="2" key="1">
    <citation type="journal article" date="2015" name="Nature">
        <title>Complex archaea that bridge the gap between prokaryotes and eukaryotes.</title>
        <authorList>
            <person name="Spang A."/>
            <person name="Saw J.H."/>
            <person name="Jorgensen S.L."/>
            <person name="Zaremba-Niedzwiedzka K."/>
            <person name="Martijn J."/>
            <person name="Lind A.E."/>
            <person name="van Eijk R."/>
            <person name="Schleper C."/>
            <person name="Guy L."/>
            <person name="Ettema T.J."/>
        </authorList>
    </citation>
    <scope>NUCLEOTIDE SEQUENCE</scope>
</reference>
<keyword evidence="1" id="KW-0812">Transmembrane</keyword>
<gene>
    <name evidence="2" type="ORF">LCGC14_1397660</name>
</gene>
<feature type="transmembrane region" description="Helical" evidence="1">
    <location>
        <begin position="278"/>
        <end position="298"/>
    </location>
</feature>
<feature type="transmembrane region" description="Helical" evidence="1">
    <location>
        <begin position="341"/>
        <end position="358"/>
    </location>
</feature>
<protein>
    <submittedName>
        <fullName evidence="2">Uncharacterized protein</fullName>
    </submittedName>
</protein>
<feature type="transmembrane region" description="Helical" evidence="1">
    <location>
        <begin position="195"/>
        <end position="214"/>
    </location>
</feature>
<feature type="transmembrane region" description="Helical" evidence="1">
    <location>
        <begin position="310"/>
        <end position="335"/>
    </location>
</feature>
<evidence type="ECO:0000313" key="2">
    <source>
        <dbReference type="EMBL" id="KKM74702.1"/>
    </source>
</evidence>